<feature type="transmembrane region" description="Helical" evidence="3">
    <location>
        <begin position="30"/>
        <end position="51"/>
    </location>
</feature>
<evidence type="ECO:0000256" key="3">
    <source>
        <dbReference type="SAM" id="Phobius"/>
    </source>
</evidence>
<name>A0A1I4D1C4_9ACTN</name>
<dbReference type="AlphaFoldDB" id="A0A1I4D1C4"/>
<evidence type="ECO:0000256" key="1">
    <source>
        <dbReference type="ARBA" id="ARBA00022801"/>
    </source>
</evidence>
<dbReference type="InParanoid" id="A0A1I4D1C4"/>
<dbReference type="Proteomes" id="UP000199152">
    <property type="component" value="Unassembled WGS sequence"/>
</dbReference>
<evidence type="ECO:0000313" key="5">
    <source>
        <dbReference type="Proteomes" id="UP000199152"/>
    </source>
</evidence>
<dbReference type="InterPro" id="IPR053465">
    <property type="entry name" value="Sortase_Class_E"/>
</dbReference>
<dbReference type="InterPro" id="IPR042003">
    <property type="entry name" value="Sortase_E"/>
</dbReference>
<proteinExistence type="predicted"/>
<protein>
    <submittedName>
        <fullName evidence="4">Sortase A</fullName>
    </submittedName>
</protein>
<keyword evidence="3" id="KW-0812">Transmembrane</keyword>
<dbReference type="SUPFAM" id="SSF63817">
    <property type="entry name" value="Sortase"/>
    <property type="match status" value="1"/>
</dbReference>
<evidence type="ECO:0000256" key="2">
    <source>
        <dbReference type="PIRSR" id="PIRSR605754-1"/>
    </source>
</evidence>
<keyword evidence="5" id="KW-1185">Reference proteome</keyword>
<feature type="active site" description="Proton donor/acceptor" evidence="2">
    <location>
        <position position="138"/>
    </location>
</feature>
<sequence length="250" mass="26179">MSAAPAAAGRPSMAAVSRGSAELLRTAARGLGQLLLTVGYLLLLFVAYELWVTDLQSAAQQEQLTTELREEWSRPAPAAPAELENGEAFAFLRIPRLGADYARAVVEGTGAEELEQGPGHYTGTALPGEQGNFAVAGHRVGRGSPFLELDELRPGDPIVVETASAWFVYRVLGDDGGVPGRQIVTPTDVQVISPTPNGPADGPPTGAYLTLTTCHPEYSARQRLVVHALLEGAPVARADAPDGPPALRGG</sequence>
<dbReference type="NCBIfam" id="NF033747">
    <property type="entry name" value="class_E_sortase"/>
    <property type="match status" value="1"/>
</dbReference>
<dbReference type="Gene3D" id="2.40.260.10">
    <property type="entry name" value="Sortase"/>
    <property type="match status" value="1"/>
</dbReference>
<dbReference type="InterPro" id="IPR023365">
    <property type="entry name" value="Sortase_dom-sf"/>
</dbReference>
<dbReference type="InterPro" id="IPR005754">
    <property type="entry name" value="Sortase"/>
</dbReference>
<accession>A0A1I4D1C4</accession>
<dbReference type="EMBL" id="FOSW01000004">
    <property type="protein sequence ID" value="SFK86247.1"/>
    <property type="molecule type" value="Genomic_DNA"/>
</dbReference>
<dbReference type="Pfam" id="PF04203">
    <property type="entry name" value="Sortase"/>
    <property type="match status" value="1"/>
</dbReference>
<dbReference type="CDD" id="cd05830">
    <property type="entry name" value="Sortase_E"/>
    <property type="match status" value="1"/>
</dbReference>
<keyword evidence="1" id="KW-0378">Hydrolase</keyword>
<keyword evidence="3" id="KW-0472">Membrane</keyword>
<keyword evidence="3" id="KW-1133">Transmembrane helix</keyword>
<organism evidence="4 5">
    <name type="scientific">Geodermatophilus ruber</name>
    <dbReference type="NCBI Taxonomy" id="504800"/>
    <lineage>
        <taxon>Bacteria</taxon>
        <taxon>Bacillati</taxon>
        <taxon>Actinomycetota</taxon>
        <taxon>Actinomycetes</taxon>
        <taxon>Geodermatophilales</taxon>
        <taxon>Geodermatophilaceae</taxon>
        <taxon>Geodermatophilus</taxon>
    </lineage>
</organism>
<dbReference type="STRING" id="504800.SAMN04488085_10488"/>
<feature type="active site" description="Acyl-thioester intermediate" evidence="2">
    <location>
        <position position="214"/>
    </location>
</feature>
<dbReference type="NCBIfam" id="TIGR01076">
    <property type="entry name" value="sortase_fam"/>
    <property type="match status" value="1"/>
</dbReference>
<dbReference type="GO" id="GO:0016787">
    <property type="term" value="F:hydrolase activity"/>
    <property type="evidence" value="ECO:0007669"/>
    <property type="project" value="UniProtKB-KW"/>
</dbReference>
<evidence type="ECO:0000313" key="4">
    <source>
        <dbReference type="EMBL" id="SFK86247.1"/>
    </source>
</evidence>
<gene>
    <name evidence="4" type="ORF">SAMN04488085_10488</name>
</gene>
<reference evidence="4 5" key="1">
    <citation type="submission" date="2016-10" db="EMBL/GenBank/DDBJ databases">
        <authorList>
            <person name="de Groot N.N."/>
        </authorList>
    </citation>
    <scope>NUCLEOTIDE SEQUENCE [LARGE SCALE GENOMIC DNA]</scope>
    <source>
        <strain evidence="4 5">DSM 45317</strain>
    </source>
</reference>